<dbReference type="SUPFAM" id="SSF48295">
    <property type="entry name" value="TrpR-like"/>
    <property type="match status" value="1"/>
</dbReference>
<evidence type="ECO:0000313" key="2">
    <source>
        <dbReference type="Proteomes" id="UP001065549"/>
    </source>
</evidence>
<organism evidence="1 2">
    <name type="scientific">Hominibacterium faecale</name>
    <dbReference type="NCBI Taxonomy" id="2839743"/>
    <lineage>
        <taxon>Bacteria</taxon>
        <taxon>Bacillati</taxon>
        <taxon>Bacillota</taxon>
        <taxon>Clostridia</taxon>
        <taxon>Peptostreptococcales</taxon>
        <taxon>Anaerovoracaceae</taxon>
        <taxon>Hominibacterium</taxon>
    </lineage>
</organism>
<dbReference type="Gene3D" id="1.10.10.10">
    <property type="entry name" value="Winged helix-like DNA-binding domain superfamily/Winged helix DNA-binding domain"/>
    <property type="match status" value="1"/>
</dbReference>
<name>A0A9J6QYZ4_9FIRM</name>
<dbReference type="GO" id="GO:0006313">
    <property type="term" value="P:DNA transposition"/>
    <property type="evidence" value="ECO:0007669"/>
    <property type="project" value="InterPro"/>
</dbReference>
<dbReference type="InterPro" id="IPR009057">
    <property type="entry name" value="Homeodomain-like_sf"/>
</dbReference>
<dbReference type="InterPro" id="IPR036388">
    <property type="entry name" value="WH-like_DNA-bd_sf"/>
</dbReference>
<dbReference type="AlphaFoldDB" id="A0A9J6QYZ4"/>
<dbReference type="SUPFAM" id="SSF46689">
    <property type="entry name" value="Homeodomain-like"/>
    <property type="match status" value="1"/>
</dbReference>
<dbReference type="PANTHER" id="PTHR33215">
    <property type="entry name" value="PROTEIN DISTAL ANTENNA"/>
    <property type="match status" value="1"/>
</dbReference>
<reference evidence="1" key="1">
    <citation type="submission" date="2022-09" db="EMBL/GenBank/DDBJ databases">
        <title>Culturomic study of gut microbiota in children with autism spectrum disorder.</title>
        <authorList>
            <person name="Efimov B.A."/>
            <person name="Chaplin A.V."/>
            <person name="Sokolova S.R."/>
            <person name="Pikina A.P."/>
            <person name="Korzhanova M."/>
            <person name="Belova V."/>
            <person name="Korostin D."/>
        </authorList>
    </citation>
    <scope>NUCLEOTIDE SEQUENCE</scope>
    <source>
        <strain evidence="1">ASD5510</strain>
    </source>
</reference>
<dbReference type="RefSeq" id="WP_253019392.1">
    <property type="nucleotide sequence ID" value="NZ_JAOSHN010000013.1"/>
</dbReference>
<comment type="caution">
    <text evidence="1">The sequence shown here is derived from an EMBL/GenBank/DDBJ whole genome shotgun (WGS) entry which is preliminary data.</text>
</comment>
<dbReference type="GO" id="GO:0043565">
    <property type="term" value="F:sequence-specific DNA binding"/>
    <property type="evidence" value="ECO:0007669"/>
    <property type="project" value="InterPro"/>
</dbReference>
<protein>
    <submittedName>
        <fullName evidence="1">Transposase</fullName>
    </submittedName>
</protein>
<dbReference type="InterPro" id="IPR002514">
    <property type="entry name" value="Transposase_8"/>
</dbReference>
<dbReference type="PANTHER" id="PTHR33215:SF13">
    <property type="entry name" value="PROTEIN DISTAL ANTENNA"/>
    <property type="match status" value="1"/>
</dbReference>
<dbReference type="GO" id="GO:0004803">
    <property type="term" value="F:transposase activity"/>
    <property type="evidence" value="ECO:0007669"/>
    <property type="project" value="InterPro"/>
</dbReference>
<dbReference type="InterPro" id="IPR051839">
    <property type="entry name" value="RD_transcriptional_regulator"/>
</dbReference>
<proteinExistence type="predicted"/>
<evidence type="ECO:0000313" key="1">
    <source>
        <dbReference type="EMBL" id="MCU7380729.1"/>
    </source>
</evidence>
<sequence>MSEKVKELLPEQKLWAVKEYLSGKGSTYSIADKYGVTDTSIRRWVDRYKIDGEMTFDKKPLTSSLSQEEKLRAVHEHLQGAMSLRDIARKYGVGDTSVRK</sequence>
<keyword evidence="2" id="KW-1185">Reference proteome</keyword>
<accession>A0A9J6QYZ4</accession>
<gene>
    <name evidence="1" type="ORF">OBO34_20660</name>
</gene>
<dbReference type="EMBL" id="JAOSHN010000013">
    <property type="protein sequence ID" value="MCU7380729.1"/>
    <property type="molecule type" value="Genomic_DNA"/>
</dbReference>
<dbReference type="InterPro" id="IPR010921">
    <property type="entry name" value="Trp_repressor/repl_initiator"/>
</dbReference>
<dbReference type="Proteomes" id="UP001065549">
    <property type="component" value="Unassembled WGS sequence"/>
</dbReference>
<dbReference type="Pfam" id="PF01527">
    <property type="entry name" value="HTH_Tnp_1"/>
    <property type="match status" value="1"/>
</dbReference>